<dbReference type="Proteomes" id="UP000266633">
    <property type="component" value="Unassembled WGS sequence"/>
</dbReference>
<evidence type="ECO:0000256" key="17">
    <source>
        <dbReference type="ARBA" id="ARBA00034006"/>
    </source>
</evidence>
<dbReference type="RefSeq" id="WP_024109073.1">
    <property type="nucleotide sequence ID" value="NZ_CP031560.1"/>
</dbReference>
<evidence type="ECO:0000313" key="24">
    <source>
        <dbReference type="Proteomes" id="UP000245055"/>
    </source>
</evidence>
<evidence type="ECO:0000256" key="20">
    <source>
        <dbReference type="ARBA" id="ARBA00077694"/>
    </source>
</evidence>
<dbReference type="EMBL" id="QZDO01000036">
    <property type="protein sequence ID" value="RJL72107.1"/>
    <property type="molecule type" value="Genomic_DNA"/>
</dbReference>
<dbReference type="Gene3D" id="3.40.50.300">
    <property type="entry name" value="P-loop containing nucleotide triphosphate hydrolases"/>
    <property type="match status" value="1"/>
</dbReference>
<proteinExistence type="inferred from homology"/>
<dbReference type="FunFam" id="3.40.50.300:FF:000398">
    <property type="entry name" value="Type IV pilus assembly ATPase PilB"/>
    <property type="match status" value="1"/>
</dbReference>
<dbReference type="Gene3D" id="3.30.300.160">
    <property type="entry name" value="Type II secretion system, protein E, N-terminal domain"/>
    <property type="match status" value="1"/>
</dbReference>
<dbReference type="GO" id="GO:0015627">
    <property type="term" value="C:type II protein secretion system complex"/>
    <property type="evidence" value="ECO:0007669"/>
    <property type="project" value="TreeGrafter"/>
</dbReference>
<dbReference type="SMART" id="SM00382">
    <property type="entry name" value="AAA"/>
    <property type="match status" value="1"/>
</dbReference>
<reference evidence="23 25" key="2">
    <citation type="submission" date="2018-09" db="EMBL/GenBank/DDBJ databases">
        <title>Phylogenetic diversity of Pectobacterium and Dickeya strains causing blackleg disease of potato in Morocco.</title>
        <authorList>
            <person name="Oulghazi S."/>
            <person name="Moumni M."/>
            <person name="Faure D."/>
        </authorList>
    </citation>
    <scope>NUCLEOTIDE SEQUENCE [LARGE SCALE GENOMIC DNA]</scope>
    <source>
        <strain evidence="23 25">S4.16.03.LID</strain>
    </source>
</reference>
<dbReference type="CDD" id="cd01129">
    <property type="entry name" value="PulE-GspE-like"/>
    <property type="match status" value="1"/>
</dbReference>
<comment type="similarity">
    <text evidence="4">Belongs to the GSP E family.</text>
</comment>
<dbReference type="Proteomes" id="UP000245055">
    <property type="component" value="Unassembled WGS sequence"/>
</dbReference>
<keyword evidence="9" id="KW-0547">Nucleotide-binding</keyword>
<dbReference type="Gene3D" id="3.30.450.90">
    <property type="match status" value="1"/>
</dbReference>
<evidence type="ECO:0000313" key="23">
    <source>
        <dbReference type="EMBL" id="RJL72107.1"/>
    </source>
</evidence>
<dbReference type="GO" id="GO:0046872">
    <property type="term" value="F:metal ion binding"/>
    <property type="evidence" value="ECO:0007669"/>
    <property type="project" value="UniProtKB-KW"/>
</dbReference>
<gene>
    <name evidence="23" type="ORF">D5077_11515</name>
    <name evidence="22" type="ORF">DF213_07325</name>
</gene>
<evidence type="ECO:0000256" key="12">
    <source>
        <dbReference type="ARBA" id="ARBA00022927"/>
    </source>
</evidence>
<evidence type="ECO:0000313" key="25">
    <source>
        <dbReference type="Proteomes" id="UP000266633"/>
    </source>
</evidence>
<dbReference type="GO" id="GO:0005524">
    <property type="term" value="F:ATP binding"/>
    <property type="evidence" value="ECO:0007669"/>
    <property type="project" value="UniProtKB-KW"/>
</dbReference>
<keyword evidence="11" id="KW-0067">ATP-binding</keyword>
<protein>
    <recommendedName>
        <fullName evidence="19">Type II secretion system protein E</fullName>
        <ecNumber evidence="15">7.4.2.8</ecNumber>
    </recommendedName>
    <alternativeName>
        <fullName evidence="18">General secretion pathway protein E</fullName>
    </alternativeName>
    <alternativeName>
        <fullName evidence="20">Pectic enzymes secretion protein OutE</fullName>
    </alternativeName>
    <alternativeName>
        <fullName evidence="16">Type II traffic warden ATPase</fullName>
    </alternativeName>
</protein>
<evidence type="ECO:0000259" key="21">
    <source>
        <dbReference type="PROSITE" id="PS00662"/>
    </source>
</evidence>
<dbReference type="EC" id="7.4.2.8" evidence="15"/>
<dbReference type="SUPFAM" id="SSF160246">
    <property type="entry name" value="EspE N-terminal domain-like"/>
    <property type="match status" value="1"/>
</dbReference>
<evidence type="ECO:0000256" key="19">
    <source>
        <dbReference type="ARBA" id="ARBA00074612"/>
    </source>
</evidence>
<evidence type="ECO:0000256" key="16">
    <source>
        <dbReference type="ARBA" id="ARBA00031283"/>
    </source>
</evidence>
<keyword evidence="7" id="KW-0997">Cell inner membrane</keyword>
<dbReference type="Pfam" id="PF00437">
    <property type="entry name" value="T2SSE"/>
    <property type="match status" value="1"/>
</dbReference>
<dbReference type="AlphaFoldDB" id="A0AAP2D2H6"/>
<dbReference type="PANTHER" id="PTHR30258:SF27">
    <property type="entry name" value="BACTERIOPHAGE ADSORPTION PROTEIN B-RELATED"/>
    <property type="match status" value="1"/>
</dbReference>
<evidence type="ECO:0000256" key="15">
    <source>
        <dbReference type="ARBA" id="ARBA00024382"/>
    </source>
</evidence>
<evidence type="ECO:0000256" key="8">
    <source>
        <dbReference type="ARBA" id="ARBA00022723"/>
    </source>
</evidence>
<comment type="function">
    <text evidence="2">ATPase component of the type II secretion system required for the energy-dependent secretion of extracellular factors such as proteases and toxins from the periplasm. Acts as a molecular motor to provide the energy that is required for assembly of the pseudopilus and the extrusion of substrates generated in the cytoplasm.</text>
</comment>
<keyword evidence="13" id="KW-1278">Translocase</keyword>
<accession>A0AAP2D2H6</accession>
<comment type="catalytic activity">
    <reaction evidence="17">
        <text>ATP + H2O + cellular proteinSide 1 = ADP + phosphate + cellular proteinSide 2.</text>
        <dbReference type="EC" id="7.4.2.8"/>
    </reaction>
</comment>
<comment type="cofactor">
    <cofactor evidence="1">
        <name>Zn(2+)</name>
        <dbReference type="ChEBI" id="CHEBI:29105"/>
    </cofactor>
</comment>
<dbReference type="InterPro" id="IPR027417">
    <property type="entry name" value="P-loop_NTPase"/>
</dbReference>
<name>A0AAP2D2H6_9GAMM</name>
<evidence type="ECO:0000313" key="22">
    <source>
        <dbReference type="EMBL" id="PWD74544.1"/>
    </source>
</evidence>
<keyword evidence="5" id="KW-0813">Transport</keyword>
<evidence type="ECO:0000256" key="3">
    <source>
        <dbReference type="ARBA" id="ARBA00004533"/>
    </source>
</evidence>
<dbReference type="InterPro" id="IPR003593">
    <property type="entry name" value="AAA+_ATPase"/>
</dbReference>
<evidence type="ECO:0000256" key="7">
    <source>
        <dbReference type="ARBA" id="ARBA00022519"/>
    </source>
</evidence>
<feature type="domain" description="Bacterial type II secretion system protein E" evidence="21">
    <location>
        <begin position="309"/>
        <end position="323"/>
    </location>
</feature>
<evidence type="ECO:0000256" key="2">
    <source>
        <dbReference type="ARBA" id="ARBA00003288"/>
    </source>
</evidence>
<dbReference type="SUPFAM" id="SSF52540">
    <property type="entry name" value="P-loop containing nucleoside triphosphate hydrolases"/>
    <property type="match status" value="1"/>
</dbReference>
<dbReference type="InterPro" id="IPR001482">
    <property type="entry name" value="T2SS/T4SS_dom"/>
</dbReference>
<comment type="caution">
    <text evidence="22">The sequence shown here is derived from an EMBL/GenBank/DDBJ whole genome shotgun (WGS) entry which is preliminary data.</text>
</comment>
<dbReference type="FunFam" id="3.30.450.90:FF:000001">
    <property type="entry name" value="Type II secretion system ATPase GspE"/>
    <property type="match status" value="1"/>
</dbReference>
<evidence type="ECO:0000256" key="13">
    <source>
        <dbReference type="ARBA" id="ARBA00022967"/>
    </source>
</evidence>
<sequence>MHQKISSLEWAKSQGILIEKLDDAWRIYYRSDAHPQAMMSALRYCPPGALLSAIDENAFAERIASTFQNSDQRASEVMAGLSEDLDMYQLADALPVYEEILNNEDNPPIVKLINAILAQALKERASDVHIETFEQRVAIRFRLDGVLHKKLEPERRLSSLLVSRLKIMSRLDIAEKRKPQDGRMSLRILGRAVDVRVSVLPSSYGERIVLRLLDKSAVKLDLRQLGMPDAVKKKVASLVSRPNGIILVTGPTGSGKSSTLYAMINELDQEKLNIMTIEDPVEYDIANISQTQVNSKIGMTFAKGLRAILRQDPDVILIGEIRDQETAQIAVQASMTGHLVLSTLHTNTALSALTRMQDMGIEPFMLASALNAVMAQRLVRSLCPHCRQPVAITAAECQMLSVPWREGLTGYQAQGCPACFNTGYRGRTLIQALVVINEPIREGIYQQKNESELAALAGSEVSLSQDGINKVLAGLTSIDEVIRVTGELYDDT</sequence>
<evidence type="ECO:0000256" key="11">
    <source>
        <dbReference type="ARBA" id="ARBA00022840"/>
    </source>
</evidence>
<evidence type="ECO:0000256" key="5">
    <source>
        <dbReference type="ARBA" id="ARBA00022448"/>
    </source>
</evidence>
<dbReference type="InterPro" id="IPR037257">
    <property type="entry name" value="T2SS_E_N_sf"/>
</dbReference>
<dbReference type="GO" id="GO:0015628">
    <property type="term" value="P:protein secretion by the type II secretion system"/>
    <property type="evidence" value="ECO:0007669"/>
    <property type="project" value="TreeGrafter"/>
</dbReference>
<evidence type="ECO:0000256" key="4">
    <source>
        <dbReference type="ARBA" id="ARBA00006611"/>
    </source>
</evidence>
<evidence type="ECO:0000256" key="9">
    <source>
        <dbReference type="ARBA" id="ARBA00022741"/>
    </source>
</evidence>
<organism evidence="22 24">
    <name type="scientific">Dickeya dianthicola</name>
    <dbReference type="NCBI Taxonomy" id="204039"/>
    <lineage>
        <taxon>Bacteria</taxon>
        <taxon>Pseudomonadati</taxon>
        <taxon>Pseudomonadota</taxon>
        <taxon>Gammaproteobacteria</taxon>
        <taxon>Enterobacterales</taxon>
        <taxon>Pectobacteriaceae</taxon>
        <taxon>Dickeya</taxon>
    </lineage>
</organism>
<evidence type="ECO:0000256" key="18">
    <source>
        <dbReference type="ARBA" id="ARBA00047206"/>
    </source>
</evidence>
<keyword evidence="12" id="KW-0653">Protein transport</keyword>
<keyword evidence="6" id="KW-1003">Cell membrane</keyword>
<keyword evidence="8" id="KW-0479">Metal-binding</keyword>
<evidence type="ECO:0000256" key="10">
    <source>
        <dbReference type="ARBA" id="ARBA00022833"/>
    </source>
</evidence>
<evidence type="ECO:0000256" key="6">
    <source>
        <dbReference type="ARBA" id="ARBA00022475"/>
    </source>
</evidence>
<evidence type="ECO:0000256" key="1">
    <source>
        <dbReference type="ARBA" id="ARBA00001947"/>
    </source>
</evidence>
<dbReference type="EMBL" id="QESZ01000009">
    <property type="protein sequence ID" value="PWD74544.1"/>
    <property type="molecule type" value="Genomic_DNA"/>
</dbReference>
<evidence type="ECO:0000256" key="14">
    <source>
        <dbReference type="ARBA" id="ARBA00023136"/>
    </source>
</evidence>
<dbReference type="PANTHER" id="PTHR30258">
    <property type="entry name" value="TYPE II SECRETION SYSTEM PROTEIN GSPE-RELATED"/>
    <property type="match status" value="1"/>
</dbReference>
<keyword evidence="14" id="KW-0472">Membrane</keyword>
<comment type="subcellular location">
    <subcellularLocation>
        <location evidence="3">Cell inner membrane</location>
    </subcellularLocation>
</comment>
<reference evidence="22 24" key="1">
    <citation type="submission" date="2018-05" db="EMBL/GenBank/DDBJ databases">
        <title>Genomic diversity of pathogens causing Blackleg of Potato in Pakistan.</title>
        <authorList>
            <person name="Sarfraz S."/>
            <person name="Riaz K."/>
            <person name="Oulghazi S."/>
            <person name="Cigna J."/>
            <person name="Sahi S.T."/>
            <person name="Khan S.H."/>
            <person name="Hameed A."/>
            <person name="Faure D."/>
        </authorList>
    </citation>
    <scope>NUCLEOTIDE SEQUENCE [LARGE SCALE GENOMIC DNA]</scope>
    <source>
        <strain evidence="22 24">SS70</strain>
    </source>
</reference>
<dbReference type="GO" id="GO:0008564">
    <property type="term" value="F:protein-exporting ATPase activity"/>
    <property type="evidence" value="ECO:0007669"/>
    <property type="project" value="UniProtKB-EC"/>
</dbReference>
<dbReference type="GeneID" id="49323072"/>
<keyword evidence="10" id="KW-0862">Zinc</keyword>
<dbReference type="GO" id="GO:0016887">
    <property type="term" value="F:ATP hydrolysis activity"/>
    <property type="evidence" value="ECO:0007669"/>
    <property type="project" value="TreeGrafter"/>
</dbReference>
<dbReference type="GO" id="GO:0005886">
    <property type="term" value="C:plasma membrane"/>
    <property type="evidence" value="ECO:0007669"/>
    <property type="project" value="UniProtKB-SubCell"/>
</dbReference>
<dbReference type="PROSITE" id="PS00662">
    <property type="entry name" value="T2SP_E"/>
    <property type="match status" value="1"/>
</dbReference>
<keyword evidence="25" id="KW-1185">Reference proteome</keyword>